<name>A0AAJ1EZR8_9GAMM</name>
<dbReference type="InterPro" id="IPR036046">
    <property type="entry name" value="Acylphosphatase-like_dom_sf"/>
</dbReference>
<comment type="similarity">
    <text evidence="1 6">Belongs to the acylphosphatase family.</text>
</comment>
<evidence type="ECO:0000256" key="3">
    <source>
        <dbReference type="ARBA" id="ARBA00015991"/>
    </source>
</evidence>
<keyword evidence="5 8" id="KW-0378">Hydrolase</keyword>
<dbReference type="SUPFAM" id="SSF54975">
    <property type="entry name" value="Acylphosphatase/BLUF domain-like"/>
    <property type="match status" value="1"/>
</dbReference>
<dbReference type="PRINTS" id="PR00112">
    <property type="entry name" value="ACYLPHPHTASE"/>
</dbReference>
<dbReference type="Gene3D" id="3.30.70.100">
    <property type="match status" value="1"/>
</dbReference>
<evidence type="ECO:0000259" key="7">
    <source>
        <dbReference type="PROSITE" id="PS51160"/>
    </source>
</evidence>
<dbReference type="GO" id="GO:0003998">
    <property type="term" value="F:acylphosphatase activity"/>
    <property type="evidence" value="ECO:0007669"/>
    <property type="project" value="UniProtKB-EC"/>
</dbReference>
<proteinExistence type="inferred from homology"/>
<dbReference type="InterPro" id="IPR001792">
    <property type="entry name" value="Acylphosphatase-like_dom"/>
</dbReference>
<dbReference type="PROSITE" id="PS51160">
    <property type="entry name" value="ACYLPHOSPHATASE_3"/>
    <property type="match status" value="1"/>
</dbReference>
<dbReference type="InterPro" id="IPR020456">
    <property type="entry name" value="Acylphosphatase"/>
</dbReference>
<gene>
    <name evidence="8" type="ORF">MJ923_05475</name>
</gene>
<reference evidence="8 9" key="1">
    <citation type="submission" date="2022-02" db="EMBL/GenBank/DDBJ databases">
        <title>The genome sequence of Shewanella sp. 3B26.</title>
        <authorList>
            <person name="Du J."/>
        </authorList>
    </citation>
    <scope>NUCLEOTIDE SEQUENCE [LARGE SCALE GENOMIC DNA]</scope>
    <source>
        <strain evidence="8 9">3B26</strain>
    </source>
</reference>
<dbReference type="EC" id="3.6.1.7" evidence="2 5"/>
<evidence type="ECO:0000256" key="4">
    <source>
        <dbReference type="ARBA" id="ARBA00047645"/>
    </source>
</evidence>
<dbReference type="RefSeq" id="WP_240590198.1">
    <property type="nucleotide sequence ID" value="NZ_JAKUDL010000001.1"/>
</dbReference>
<dbReference type="NCBIfam" id="NF011003">
    <property type="entry name" value="PRK14429.1"/>
    <property type="match status" value="1"/>
</dbReference>
<feature type="active site" evidence="5">
    <location>
        <position position="18"/>
    </location>
</feature>
<evidence type="ECO:0000256" key="6">
    <source>
        <dbReference type="RuleBase" id="RU004168"/>
    </source>
</evidence>
<evidence type="ECO:0000313" key="8">
    <source>
        <dbReference type="EMBL" id="MCH4293752.1"/>
    </source>
</evidence>
<comment type="catalytic activity">
    <reaction evidence="4 5">
        <text>an acyl phosphate + H2O = a carboxylate + phosphate + H(+)</text>
        <dbReference type="Rhea" id="RHEA:14965"/>
        <dbReference type="ChEBI" id="CHEBI:15377"/>
        <dbReference type="ChEBI" id="CHEBI:15378"/>
        <dbReference type="ChEBI" id="CHEBI:29067"/>
        <dbReference type="ChEBI" id="CHEBI:43474"/>
        <dbReference type="ChEBI" id="CHEBI:59918"/>
        <dbReference type="EC" id="3.6.1.7"/>
    </reaction>
</comment>
<keyword evidence="9" id="KW-1185">Reference proteome</keyword>
<organism evidence="8 9">
    <name type="scientific">Shewanella zhuhaiensis</name>
    <dbReference type="NCBI Taxonomy" id="2919576"/>
    <lineage>
        <taxon>Bacteria</taxon>
        <taxon>Pseudomonadati</taxon>
        <taxon>Pseudomonadota</taxon>
        <taxon>Gammaproteobacteria</taxon>
        <taxon>Alteromonadales</taxon>
        <taxon>Shewanellaceae</taxon>
        <taxon>Shewanella</taxon>
    </lineage>
</organism>
<evidence type="ECO:0000256" key="2">
    <source>
        <dbReference type="ARBA" id="ARBA00012150"/>
    </source>
</evidence>
<dbReference type="PANTHER" id="PTHR47268">
    <property type="entry name" value="ACYLPHOSPHATASE"/>
    <property type="match status" value="1"/>
</dbReference>
<comment type="caution">
    <text evidence="8">The sequence shown here is derived from an EMBL/GenBank/DDBJ whole genome shotgun (WGS) entry which is preliminary data.</text>
</comment>
<dbReference type="PANTHER" id="PTHR47268:SF4">
    <property type="entry name" value="ACYLPHOSPHATASE"/>
    <property type="match status" value="1"/>
</dbReference>
<feature type="active site" evidence="5">
    <location>
        <position position="36"/>
    </location>
</feature>
<evidence type="ECO:0000256" key="1">
    <source>
        <dbReference type="ARBA" id="ARBA00005614"/>
    </source>
</evidence>
<accession>A0AAJ1EZR8</accession>
<evidence type="ECO:0000256" key="5">
    <source>
        <dbReference type="PROSITE-ProRule" id="PRU00520"/>
    </source>
</evidence>
<dbReference type="AlphaFoldDB" id="A0AAJ1EZR8"/>
<dbReference type="Proteomes" id="UP001297581">
    <property type="component" value="Unassembled WGS sequence"/>
</dbReference>
<protein>
    <recommendedName>
        <fullName evidence="3 5">acylphosphatase</fullName>
        <ecNumber evidence="2 5">3.6.1.7</ecNumber>
    </recommendedName>
</protein>
<evidence type="ECO:0000313" key="9">
    <source>
        <dbReference type="Proteomes" id="UP001297581"/>
    </source>
</evidence>
<dbReference type="EMBL" id="JAKUDL010000001">
    <property type="protein sequence ID" value="MCH4293752.1"/>
    <property type="molecule type" value="Genomic_DNA"/>
</dbReference>
<dbReference type="Pfam" id="PF00708">
    <property type="entry name" value="Acylphosphatase"/>
    <property type="match status" value="1"/>
</dbReference>
<sequence length="91" mass="10139">MRRVLVRVKGKVQGVCYRRFALEKARELGVTGYVTNMDDGSVQLLVQGSIPMVEKLIDWCWEGSPAAGVTAVEVNEDEADEIYLDFSITQS</sequence>
<feature type="domain" description="Acylphosphatase-like" evidence="7">
    <location>
        <begin position="3"/>
        <end position="90"/>
    </location>
</feature>